<dbReference type="InterPro" id="IPR006764">
    <property type="entry name" value="SAM_dep_MeTrfase_SAV2177_type"/>
</dbReference>
<organism evidence="1 2">
    <name type="scientific">Actinomadura namibiensis</name>
    <dbReference type="NCBI Taxonomy" id="182080"/>
    <lineage>
        <taxon>Bacteria</taxon>
        <taxon>Bacillati</taxon>
        <taxon>Actinomycetota</taxon>
        <taxon>Actinomycetes</taxon>
        <taxon>Streptosporangiales</taxon>
        <taxon>Thermomonosporaceae</taxon>
        <taxon>Actinomadura</taxon>
    </lineage>
</organism>
<dbReference type="RefSeq" id="WP_246444932.1">
    <property type="nucleotide sequence ID" value="NZ_BAAALP010000017.1"/>
</dbReference>
<comment type="caution">
    <text evidence="1">The sequence shown here is derived from an EMBL/GenBank/DDBJ whole genome shotgun (WGS) entry which is preliminary data.</text>
</comment>
<keyword evidence="1" id="KW-0808">Transferase</keyword>
<keyword evidence="1" id="KW-0489">Methyltransferase</keyword>
<proteinExistence type="predicted"/>
<dbReference type="SUPFAM" id="SSF53335">
    <property type="entry name" value="S-adenosyl-L-methionine-dependent methyltransferases"/>
    <property type="match status" value="1"/>
</dbReference>
<dbReference type="AlphaFoldDB" id="A0A7W3LZE2"/>
<dbReference type="Gene3D" id="3.40.50.150">
    <property type="entry name" value="Vaccinia Virus protein VP39"/>
    <property type="match status" value="1"/>
</dbReference>
<dbReference type="EMBL" id="JACJIA010000019">
    <property type="protein sequence ID" value="MBA8957007.1"/>
    <property type="molecule type" value="Genomic_DNA"/>
</dbReference>
<name>A0A7W3LZE2_ACTNM</name>
<accession>A0A7W3LZE2</accession>
<dbReference type="InterPro" id="IPR029063">
    <property type="entry name" value="SAM-dependent_MTases_sf"/>
</dbReference>
<dbReference type="GO" id="GO:0032259">
    <property type="term" value="P:methylation"/>
    <property type="evidence" value="ECO:0007669"/>
    <property type="project" value="UniProtKB-KW"/>
</dbReference>
<dbReference type="Proteomes" id="UP000572680">
    <property type="component" value="Unassembled WGS sequence"/>
</dbReference>
<evidence type="ECO:0000313" key="2">
    <source>
        <dbReference type="Proteomes" id="UP000572680"/>
    </source>
</evidence>
<keyword evidence="2" id="KW-1185">Reference proteome</keyword>
<sequence length="272" mass="29508">MIPDEKAPPGVDPTVPSVARMYDYYLGGKDNFAADREAAEKVIAISVEVGNDIRVAARRNREFLGRAVRMLAESGIRQFVDVGAGLPTQENVHEVVLRTAPDARVVYVDNDPIVLVHARALLADSPRTSVVEGDLRDPEGVLSHPEIVKRIDFGRPVALILCAILQFVPDDATAVDLVGRFLRRLPSGSHVVISHPFPGERPDDVLDEVDGIYSRTRSGSFTMRSREQIAALLAGAEPVPPGVAPVEEWRPGPGLEPDFTTPSYLGVVGRVP</sequence>
<reference evidence="1 2" key="1">
    <citation type="submission" date="2020-08" db="EMBL/GenBank/DDBJ databases">
        <title>Genomic Encyclopedia of Type Strains, Phase IV (KMG-IV): sequencing the most valuable type-strain genomes for metagenomic binning, comparative biology and taxonomic classification.</title>
        <authorList>
            <person name="Goeker M."/>
        </authorList>
    </citation>
    <scope>NUCLEOTIDE SEQUENCE [LARGE SCALE GENOMIC DNA]</scope>
    <source>
        <strain evidence="1 2">DSM 44197</strain>
    </source>
</reference>
<protein>
    <submittedName>
        <fullName evidence="1">O-methyltransferase involved in polyketide biosynthesis</fullName>
    </submittedName>
</protein>
<dbReference type="GO" id="GO:0008168">
    <property type="term" value="F:methyltransferase activity"/>
    <property type="evidence" value="ECO:0007669"/>
    <property type="project" value="UniProtKB-KW"/>
</dbReference>
<dbReference type="Pfam" id="PF04672">
    <property type="entry name" value="Methyltransf_19"/>
    <property type="match status" value="1"/>
</dbReference>
<dbReference type="PIRSF" id="PIRSF017393">
    <property type="entry name" value="MTase_SAV2177"/>
    <property type="match status" value="1"/>
</dbReference>
<evidence type="ECO:0000313" key="1">
    <source>
        <dbReference type="EMBL" id="MBA8957007.1"/>
    </source>
</evidence>
<gene>
    <name evidence="1" type="ORF">HNR61_008697</name>
</gene>